<sequence>MSEKLEIYDLDSNLLKVEDRQIFYDEIKNEFKETGEITKKVKSIRLILMNSSGRIYLQKRSKIKTENAGKYDKTVGEHVSAGDSFNMTVIRECAEELGFPATVLDEEEFNRAIKVTNLEIIGIFKKIEFLPNFVSKRIINNGSKIQQPYMSSMYFGYYDGPIKFVDGESSGIEVFALDELEEEIKENPDKFTEDIKLMIEKYKEFLVPIK</sequence>
<accession>A0A2M7V814</accession>
<protein>
    <recommendedName>
        <fullName evidence="1">Nudix hydrolase domain-containing protein</fullName>
    </recommendedName>
</protein>
<dbReference type="EMBL" id="PFPL01000070">
    <property type="protein sequence ID" value="PIZ94896.1"/>
    <property type="molecule type" value="Genomic_DNA"/>
</dbReference>
<reference evidence="3" key="1">
    <citation type="submission" date="2017-09" db="EMBL/GenBank/DDBJ databases">
        <title>Depth-based differentiation of microbial function through sediment-hosted aquifers and enrichment of novel symbionts in the deep terrestrial subsurface.</title>
        <authorList>
            <person name="Probst A.J."/>
            <person name="Ladd B."/>
            <person name="Jarett J.K."/>
            <person name="Geller-Mcgrath D.E."/>
            <person name="Sieber C.M.K."/>
            <person name="Emerson J.B."/>
            <person name="Anantharaman K."/>
            <person name="Thomas B.C."/>
            <person name="Malmstrom R."/>
            <person name="Stieglmeier M."/>
            <person name="Klingl A."/>
            <person name="Woyke T."/>
            <person name="Ryan C.M."/>
            <person name="Banfield J.F."/>
        </authorList>
    </citation>
    <scope>NUCLEOTIDE SEQUENCE [LARGE SCALE GENOMIC DNA]</scope>
</reference>
<proteinExistence type="predicted"/>
<evidence type="ECO:0000313" key="2">
    <source>
        <dbReference type="EMBL" id="PIZ94896.1"/>
    </source>
</evidence>
<dbReference type="PROSITE" id="PS51462">
    <property type="entry name" value="NUDIX"/>
    <property type="match status" value="1"/>
</dbReference>
<evidence type="ECO:0000313" key="3">
    <source>
        <dbReference type="Proteomes" id="UP000231453"/>
    </source>
</evidence>
<comment type="caution">
    <text evidence="2">The sequence shown here is derived from an EMBL/GenBank/DDBJ whole genome shotgun (WGS) entry which is preliminary data.</text>
</comment>
<dbReference type="AlphaFoldDB" id="A0A2M7V814"/>
<dbReference type="InterPro" id="IPR015797">
    <property type="entry name" value="NUDIX_hydrolase-like_dom_sf"/>
</dbReference>
<dbReference type="InterPro" id="IPR000086">
    <property type="entry name" value="NUDIX_hydrolase_dom"/>
</dbReference>
<evidence type="ECO:0000259" key="1">
    <source>
        <dbReference type="PROSITE" id="PS51462"/>
    </source>
</evidence>
<name>A0A2M7V814_9BACT</name>
<organism evidence="2 3">
    <name type="scientific">Candidatus Magasanikbacteria bacterium CG_4_10_14_0_2_um_filter_33_14</name>
    <dbReference type="NCBI Taxonomy" id="1974636"/>
    <lineage>
        <taxon>Bacteria</taxon>
        <taxon>Candidatus Magasanikiibacteriota</taxon>
    </lineage>
</organism>
<dbReference type="Pfam" id="PF00293">
    <property type="entry name" value="NUDIX"/>
    <property type="match status" value="1"/>
</dbReference>
<dbReference type="Gene3D" id="3.90.79.10">
    <property type="entry name" value="Nucleoside Triphosphate Pyrophosphohydrolase"/>
    <property type="match status" value="1"/>
</dbReference>
<gene>
    <name evidence="2" type="ORF">COX80_05280</name>
</gene>
<dbReference type="Proteomes" id="UP000231453">
    <property type="component" value="Unassembled WGS sequence"/>
</dbReference>
<feature type="domain" description="Nudix hydrolase" evidence="1">
    <location>
        <begin position="39"/>
        <end position="197"/>
    </location>
</feature>
<dbReference type="SUPFAM" id="SSF55811">
    <property type="entry name" value="Nudix"/>
    <property type="match status" value="1"/>
</dbReference>